<keyword evidence="2" id="KW-1185">Reference proteome</keyword>
<organism evidence="1 2">
    <name type="scientific">Lactuca sativa</name>
    <name type="common">Garden lettuce</name>
    <dbReference type="NCBI Taxonomy" id="4236"/>
    <lineage>
        <taxon>Eukaryota</taxon>
        <taxon>Viridiplantae</taxon>
        <taxon>Streptophyta</taxon>
        <taxon>Embryophyta</taxon>
        <taxon>Tracheophyta</taxon>
        <taxon>Spermatophyta</taxon>
        <taxon>Magnoliopsida</taxon>
        <taxon>eudicotyledons</taxon>
        <taxon>Gunneridae</taxon>
        <taxon>Pentapetalae</taxon>
        <taxon>asterids</taxon>
        <taxon>campanulids</taxon>
        <taxon>Asterales</taxon>
        <taxon>Asteraceae</taxon>
        <taxon>Cichorioideae</taxon>
        <taxon>Cichorieae</taxon>
        <taxon>Lactucinae</taxon>
        <taxon>Lactuca</taxon>
    </lineage>
</organism>
<name>A0A9R1WJU0_LACSA</name>
<evidence type="ECO:0000313" key="2">
    <source>
        <dbReference type="Proteomes" id="UP000235145"/>
    </source>
</evidence>
<proteinExistence type="predicted"/>
<sequence>MSKNDDDSNVEQFTCDGCGGVSDGEGHEIGSASFVFLTGHVKDVIHRSNQWLMEKISKVAIKDVKISNEFNSFLNRKFVFKVQISKFNLQNINLTYIVHKMSGDEGVVGAVFKRSSAYEQDSIHSDGTPINKCLKDKSVSVDGDNIDVIDLDAVTLTTTSVKRPIEIFTTTESFEWSSSKDGVVAPILKISKMENLVGIVASKETCNICVQFSHSETTGSNDSRSDLEALLTQKNYLPSLLFLYYHHDLTVRQQRNWLPSHKLAAIAQLRRSSSSLPVRLSAKRLPSVPALTRNTSKQVRFSIWNMKGRWFGTKVRTKLFLMHVSMN</sequence>
<dbReference type="AlphaFoldDB" id="A0A9R1WJU0"/>
<gene>
    <name evidence="1" type="ORF">LSAT_V11C200095440</name>
</gene>
<accession>A0A9R1WJU0</accession>
<protein>
    <submittedName>
        <fullName evidence="1">Uncharacterized protein</fullName>
    </submittedName>
</protein>
<evidence type="ECO:0000313" key="1">
    <source>
        <dbReference type="EMBL" id="KAJ0223980.1"/>
    </source>
</evidence>
<dbReference type="Proteomes" id="UP000235145">
    <property type="component" value="Unassembled WGS sequence"/>
</dbReference>
<reference evidence="1 2" key="1">
    <citation type="journal article" date="2017" name="Nat. Commun.">
        <title>Genome assembly with in vitro proximity ligation data and whole-genome triplication in lettuce.</title>
        <authorList>
            <person name="Reyes-Chin-Wo S."/>
            <person name="Wang Z."/>
            <person name="Yang X."/>
            <person name="Kozik A."/>
            <person name="Arikit S."/>
            <person name="Song C."/>
            <person name="Xia L."/>
            <person name="Froenicke L."/>
            <person name="Lavelle D.O."/>
            <person name="Truco M.J."/>
            <person name="Xia R."/>
            <person name="Zhu S."/>
            <person name="Xu C."/>
            <person name="Xu H."/>
            <person name="Xu X."/>
            <person name="Cox K."/>
            <person name="Korf I."/>
            <person name="Meyers B.C."/>
            <person name="Michelmore R.W."/>
        </authorList>
    </citation>
    <scope>NUCLEOTIDE SEQUENCE [LARGE SCALE GENOMIC DNA]</scope>
    <source>
        <strain evidence="2">cv. Salinas</strain>
        <tissue evidence="1">Seedlings</tissue>
    </source>
</reference>
<dbReference type="EMBL" id="NBSK02000002">
    <property type="protein sequence ID" value="KAJ0223980.1"/>
    <property type="molecule type" value="Genomic_DNA"/>
</dbReference>
<comment type="caution">
    <text evidence="1">The sequence shown here is derived from an EMBL/GenBank/DDBJ whole genome shotgun (WGS) entry which is preliminary data.</text>
</comment>